<dbReference type="EMBL" id="JAOQIO010000124">
    <property type="protein sequence ID" value="MCU6797988.1"/>
    <property type="molecule type" value="Genomic_DNA"/>
</dbReference>
<dbReference type="Proteomes" id="UP001652445">
    <property type="component" value="Unassembled WGS sequence"/>
</dbReference>
<evidence type="ECO:0008006" key="3">
    <source>
        <dbReference type="Google" id="ProtNLM"/>
    </source>
</evidence>
<gene>
    <name evidence="1" type="ORF">OB236_38275</name>
</gene>
<dbReference type="RefSeq" id="WP_262688670.1">
    <property type="nucleotide sequence ID" value="NZ_JAOQIO010000124.1"/>
</dbReference>
<organism evidence="1 2">
    <name type="scientific">Paenibacillus baimaensis</name>
    <dbReference type="NCBI Taxonomy" id="2982185"/>
    <lineage>
        <taxon>Bacteria</taxon>
        <taxon>Bacillati</taxon>
        <taxon>Bacillota</taxon>
        <taxon>Bacilli</taxon>
        <taxon>Bacillales</taxon>
        <taxon>Paenibacillaceae</taxon>
        <taxon>Paenibacillus</taxon>
    </lineage>
</organism>
<reference evidence="1 2" key="1">
    <citation type="submission" date="2022-09" db="EMBL/GenBank/DDBJ databases">
        <authorList>
            <person name="Han X.L."/>
            <person name="Wang Q."/>
            <person name="Lu T."/>
        </authorList>
    </citation>
    <scope>NUCLEOTIDE SEQUENCE [LARGE SCALE GENOMIC DNA]</scope>
    <source>
        <strain evidence="1 2">WQ 127069</strain>
    </source>
</reference>
<keyword evidence="2" id="KW-1185">Reference proteome</keyword>
<name>A0ABT2UTK7_9BACL</name>
<comment type="caution">
    <text evidence="1">The sequence shown here is derived from an EMBL/GenBank/DDBJ whole genome shotgun (WGS) entry which is preliminary data.</text>
</comment>
<evidence type="ECO:0000313" key="2">
    <source>
        <dbReference type="Proteomes" id="UP001652445"/>
    </source>
</evidence>
<protein>
    <recommendedName>
        <fullName evidence="3">Phage protein</fullName>
    </recommendedName>
</protein>
<evidence type="ECO:0000313" key="1">
    <source>
        <dbReference type="EMBL" id="MCU6797988.1"/>
    </source>
</evidence>
<sequence>MAQYTPKADIVIDLTRPVEELQQVILLATYGPEQHELLKQLDLWLGETLSKIEEAKAIENNNE</sequence>
<accession>A0ABT2UTK7</accession>
<proteinExistence type="predicted"/>